<feature type="transmembrane region" description="Helical" evidence="1">
    <location>
        <begin position="30"/>
        <end position="49"/>
    </location>
</feature>
<dbReference type="EMBL" id="PZZP01000002">
    <property type="protein sequence ID" value="PTM56462.1"/>
    <property type="molecule type" value="Genomic_DNA"/>
</dbReference>
<organism evidence="2 3">
    <name type="scientific">Desmospora activa DSM 45169</name>
    <dbReference type="NCBI Taxonomy" id="1121389"/>
    <lineage>
        <taxon>Bacteria</taxon>
        <taxon>Bacillati</taxon>
        <taxon>Bacillota</taxon>
        <taxon>Bacilli</taxon>
        <taxon>Bacillales</taxon>
        <taxon>Thermoactinomycetaceae</taxon>
        <taxon>Desmospora</taxon>
    </lineage>
</organism>
<dbReference type="RefSeq" id="WP_170105533.1">
    <property type="nucleotide sequence ID" value="NZ_PZZP01000002.1"/>
</dbReference>
<name>A0A2T4Z3K3_9BACL</name>
<evidence type="ECO:0000313" key="3">
    <source>
        <dbReference type="Proteomes" id="UP000241639"/>
    </source>
</evidence>
<gene>
    <name evidence="2" type="ORF">C8J48_2784</name>
</gene>
<evidence type="ECO:0000256" key="1">
    <source>
        <dbReference type="SAM" id="Phobius"/>
    </source>
</evidence>
<keyword evidence="1" id="KW-0472">Membrane</keyword>
<reference evidence="2 3" key="1">
    <citation type="submission" date="2018-04" db="EMBL/GenBank/DDBJ databases">
        <title>Genomic Encyclopedia of Archaeal and Bacterial Type Strains, Phase II (KMG-II): from individual species to whole genera.</title>
        <authorList>
            <person name="Goeker M."/>
        </authorList>
    </citation>
    <scope>NUCLEOTIDE SEQUENCE [LARGE SCALE GENOMIC DNA]</scope>
    <source>
        <strain evidence="2 3">DSM 45169</strain>
    </source>
</reference>
<proteinExistence type="predicted"/>
<comment type="caution">
    <text evidence="2">The sequence shown here is derived from an EMBL/GenBank/DDBJ whole genome shotgun (WGS) entry which is preliminary data.</text>
</comment>
<keyword evidence="1" id="KW-0812">Transmembrane</keyword>
<sequence>MAKGKVKKESKKRVVDPVQVLIVDLKRTGLWVAIAVGVTFLGAIVVETLM</sequence>
<dbReference type="Proteomes" id="UP000241639">
    <property type="component" value="Unassembled WGS sequence"/>
</dbReference>
<protein>
    <submittedName>
        <fullName evidence="2">Uncharacterized protein</fullName>
    </submittedName>
</protein>
<keyword evidence="3" id="KW-1185">Reference proteome</keyword>
<keyword evidence="1" id="KW-1133">Transmembrane helix</keyword>
<dbReference type="AlphaFoldDB" id="A0A2T4Z3K3"/>
<evidence type="ECO:0000313" key="2">
    <source>
        <dbReference type="EMBL" id="PTM56462.1"/>
    </source>
</evidence>
<accession>A0A2T4Z3K3</accession>